<evidence type="ECO:0000256" key="4">
    <source>
        <dbReference type="ARBA" id="ARBA00022729"/>
    </source>
</evidence>
<dbReference type="PANTHER" id="PTHR30532">
    <property type="entry name" value="IRON III DICITRATE-BINDING PERIPLASMIC PROTEIN"/>
    <property type="match status" value="1"/>
</dbReference>
<gene>
    <name evidence="7" type="ORF">ACFSB2_24805</name>
</gene>
<comment type="caution">
    <text evidence="7">The sequence shown here is derived from an EMBL/GenBank/DDBJ whole genome shotgun (WGS) entry which is preliminary data.</text>
</comment>
<dbReference type="PANTHER" id="PTHR30532:SF1">
    <property type="entry name" value="IRON(3+)-HYDROXAMATE-BINDING PROTEIN FHUD"/>
    <property type="match status" value="1"/>
</dbReference>
<keyword evidence="4 5" id="KW-0732">Signal</keyword>
<keyword evidence="3" id="KW-0813">Transport</keyword>
<dbReference type="PROSITE" id="PS50983">
    <property type="entry name" value="FE_B12_PBP"/>
    <property type="match status" value="1"/>
</dbReference>
<reference evidence="8" key="1">
    <citation type="journal article" date="2019" name="Int. J. Syst. Evol. Microbiol.">
        <title>The Global Catalogue of Microorganisms (GCM) 10K type strain sequencing project: providing services to taxonomists for standard genome sequencing and annotation.</title>
        <authorList>
            <consortium name="The Broad Institute Genomics Platform"/>
            <consortium name="The Broad Institute Genome Sequencing Center for Infectious Disease"/>
            <person name="Wu L."/>
            <person name="Ma J."/>
        </authorList>
    </citation>
    <scope>NUCLEOTIDE SEQUENCE [LARGE SCALE GENOMIC DNA]</scope>
    <source>
        <strain evidence="8">CGMCC 1.12286</strain>
    </source>
</reference>
<evidence type="ECO:0000313" key="7">
    <source>
        <dbReference type="EMBL" id="MFD1677889.1"/>
    </source>
</evidence>
<keyword evidence="8" id="KW-1185">Reference proteome</keyword>
<feature type="signal peptide" evidence="5">
    <location>
        <begin position="1"/>
        <end position="29"/>
    </location>
</feature>
<organism evidence="7 8">
    <name type="scientific">Alicyclobacillus fodiniaquatilis</name>
    <dbReference type="NCBI Taxonomy" id="1661150"/>
    <lineage>
        <taxon>Bacteria</taxon>
        <taxon>Bacillati</taxon>
        <taxon>Bacillota</taxon>
        <taxon>Bacilli</taxon>
        <taxon>Bacillales</taxon>
        <taxon>Alicyclobacillaceae</taxon>
        <taxon>Alicyclobacillus</taxon>
    </lineage>
</organism>
<dbReference type="InterPro" id="IPR002491">
    <property type="entry name" value="ABC_transptr_periplasmic_BD"/>
</dbReference>
<comment type="similarity">
    <text evidence="2">Belongs to the bacterial solute-binding protein 8 family.</text>
</comment>
<dbReference type="InterPro" id="IPR051313">
    <property type="entry name" value="Bact_iron-sidero_bind"/>
</dbReference>
<protein>
    <submittedName>
        <fullName evidence="7">ABC transporter substrate-binding protein</fullName>
    </submittedName>
</protein>
<comment type="subcellular location">
    <subcellularLocation>
        <location evidence="1">Cell envelope</location>
    </subcellularLocation>
</comment>
<dbReference type="RefSeq" id="WP_377945811.1">
    <property type="nucleotide sequence ID" value="NZ_JBHUCX010000099.1"/>
</dbReference>
<evidence type="ECO:0000259" key="6">
    <source>
        <dbReference type="PROSITE" id="PS50983"/>
    </source>
</evidence>
<dbReference type="Proteomes" id="UP001597079">
    <property type="component" value="Unassembled WGS sequence"/>
</dbReference>
<sequence>MQMTNRRVITGVFFACLAVALTGCGTTDAKDSSNHTVKAASADAHAITVTDGTGAKVTLQKPATSFVCLDPSAIEMLKDLGEKDIAYDNGDQLFVKMVFGSYASKLKQIGGSWEQPNVEDILADHPDLVIGDAYPHAEIKPALKGVAPMYLISRSGGYKQSMQDFVNLGVLTGHKATAERDVKAFMQDLHTSVKASPKNETSLIIWGDSPTDFEVPTVDDPSASVLAAISKYPWGGKGAQGMNLSLDKILQVNPDVIFVESIAKLDNPKAPTLSSQLASNPLWAQLKAVKDHHVYEVNPEVWHSDRGGLGLEKILDQAMQKMYPSLHETK</sequence>
<evidence type="ECO:0000256" key="2">
    <source>
        <dbReference type="ARBA" id="ARBA00008814"/>
    </source>
</evidence>
<name>A0ABW4JPV0_9BACL</name>
<evidence type="ECO:0000256" key="1">
    <source>
        <dbReference type="ARBA" id="ARBA00004196"/>
    </source>
</evidence>
<dbReference type="Pfam" id="PF01497">
    <property type="entry name" value="Peripla_BP_2"/>
    <property type="match status" value="1"/>
</dbReference>
<proteinExistence type="inferred from homology"/>
<dbReference type="SUPFAM" id="SSF53807">
    <property type="entry name" value="Helical backbone' metal receptor"/>
    <property type="match status" value="1"/>
</dbReference>
<evidence type="ECO:0000256" key="3">
    <source>
        <dbReference type="ARBA" id="ARBA00022448"/>
    </source>
</evidence>
<accession>A0ABW4JPV0</accession>
<feature type="chain" id="PRO_5045064501" evidence="5">
    <location>
        <begin position="30"/>
        <end position="330"/>
    </location>
</feature>
<dbReference type="PROSITE" id="PS51257">
    <property type="entry name" value="PROKAR_LIPOPROTEIN"/>
    <property type="match status" value="1"/>
</dbReference>
<feature type="domain" description="Fe/B12 periplasmic-binding" evidence="6">
    <location>
        <begin position="65"/>
        <end position="326"/>
    </location>
</feature>
<dbReference type="Gene3D" id="3.40.50.1980">
    <property type="entry name" value="Nitrogenase molybdenum iron protein domain"/>
    <property type="match status" value="2"/>
</dbReference>
<evidence type="ECO:0000313" key="8">
    <source>
        <dbReference type="Proteomes" id="UP001597079"/>
    </source>
</evidence>
<dbReference type="EMBL" id="JBHUCX010000099">
    <property type="protein sequence ID" value="MFD1677889.1"/>
    <property type="molecule type" value="Genomic_DNA"/>
</dbReference>
<evidence type="ECO:0000256" key="5">
    <source>
        <dbReference type="SAM" id="SignalP"/>
    </source>
</evidence>